<dbReference type="GO" id="GO:0005886">
    <property type="term" value="C:plasma membrane"/>
    <property type="evidence" value="ECO:0007669"/>
    <property type="project" value="UniProtKB-SubCell"/>
</dbReference>
<dbReference type="PANTHER" id="PTHR43124:SF3">
    <property type="entry name" value="CHLORAMPHENICOL EFFLUX PUMP RV0191"/>
    <property type="match status" value="1"/>
</dbReference>
<dbReference type="SUPFAM" id="SSF103473">
    <property type="entry name" value="MFS general substrate transporter"/>
    <property type="match status" value="1"/>
</dbReference>
<evidence type="ECO:0000256" key="6">
    <source>
        <dbReference type="ARBA" id="ARBA00023136"/>
    </source>
</evidence>
<keyword evidence="3" id="KW-1003">Cell membrane</keyword>
<dbReference type="InterPro" id="IPR011701">
    <property type="entry name" value="MFS"/>
</dbReference>
<dbReference type="EMBL" id="SFCC01000008">
    <property type="protein sequence ID" value="RZQ62820.1"/>
    <property type="molecule type" value="Genomic_DNA"/>
</dbReference>
<feature type="domain" description="Major facilitator superfamily (MFS) profile" evidence="9">
    <location>
        <begin position="18"/>
        <end position="399"/>
    </location>
</feature>
<dbReference type="InterPro" id="IPR036259">
    <property type="entry name" value="MFS_trans_sf"/>
</dbReference>
<dbReference type="Gene3D" id="1.20.1250.20">
    <property type="entry name" value="MFS general substrate transporter like domains"/>
    <property type="match status" value="1"/>
</dbReference>
<evidence type="ECO:0000256" key="3">
    <source>
        <dbReference type="ARBA" id="ARBA00022475"/>
    </source>
</evidence>
<evidence type="ECO:0000256" key="1">
    <source>
        <dbReference type="ARBA" id="ARBA00004651"/>
    </source>
</evidence>
<reference evidence="10 11" key="1">
    <citation type="submission" date="2019-02" db="EMBL/GenBank/DDBJ databases">
        <title>Draft genome sequence of Amycolatopsis sp. 8-3EHSu isolated from roots of Suaeda maritima.</title>
        <authorList>
            <person name="Duangmal K."/>
            <person name="Chantavorakit T."/>
        </authorList>
    </citation>
    <scope>NUCLEOTIDE SEQUENCE [LARGE SCALE GENOMIC DNA]</scope>
    <source>
        <strain evidence="10 11">8-3EHSu</strain>
    </source>
</reference>
<feature type="transmembrane region" description="Helical" evidence="8">
    <location>
        <begin position="84"/>
        <end position="103"/>
    </location>
</feature>
<dbReference type="OrthoDB" id="9793283at2"/>
<evidence type="ECO:0000313" key="11">
    <source>
        <dbReference type="Proteomes" id="UP000292003"/>
    </source>
</evidence>
<keyword evidence="11" id="KW-1185">Reference proteome</keyword>
<accession>A0A4Q7J5G5</accession>
<feature type="transmembrane region" description="Helical" evidence="8">
    <location>
        <begin position="173"/>
        <end position="191"/>
    </location>
</feature>
<dbReference type="Proteomes" id="UP000292003">
    <property type="component" value="Unassembled WGS sequence"/>
</dbReference>
<gene>
    <name evidence="10" type="ORF">EWH70_17960</name>
</gene>
<dbReference type="CDD" id="cd17325">
    <property type="entry name" value="MFS_MdtG_SLC18_like"/>
    <property type="match status" value="1"/>
</dbReference>
<evidence type="ECO:0000256" key="7">
    <source>
        <dbReference type="SAM" id="MobiDB-lite"/>
    </source>
</evidence>
<evidence type="ECO:0000256" key="8">
    <source>
        <dbReference type="SAM" id="Phobius"/>
    </source>
</evidence>
<dbReference type="Pfam" id="PF00083">
    <property type="entry name" value="Sugar_tr"/>
    <property type="match status" value="1"/>
</dbReference>
<dbReference type="InterPro" id="IPR001958">
    <property type="entry name" value="Tet-R_TetA/multi-R_MdtG-like"/>
</dbReference>
<dbReference type="InterPro" id="IPR020846">
    <property type="entry name" value="MFS_dom"/>
</dbReference>
<feature type="transmembrane region" description="Helical" evidence="8">
    <location>
        <begin position="345"/>
        <end position="367"/>
    </location>
</feature>
<protein>
    <submittedName>
        <fullName evidence="10">MFS transporter</fullName>
    </submittedName>
</protein>
<evidence type="ECO:0000256" key="4">
    <source>
        <dbReference type="ARBA" id="ARBA00022692"/>
    </source>
</evidence>
<feature type="transmembrane region" description="Helical" evidence="8">
    <location>
        <begin position="109"/>
        <end position="131"/>
    </location>
</feature>
<name>A0A4Q7J5G5_9PSEU</name>
<keyword evidence="5 8" id="KW-1133">Transmembrane helix</keyword>
<feature type="transmembrane region" description="Helical" evidence="8">
    <location>
        <begin position="255"/>
        <end position="274"/>
    </location>
</feature>
<dbReference type="PROSITE" id="PS50850">
    <property type="entry name" value="MFS"/>
    <property type="match status" value="1"/>
</dbReference>
<feature type="transmembrane region" description="Helical" evidence="8">
    <location>
        <begin position="143"/>
        <end position="167"/>
    </location>
</feature>
<dbReference type="InterPro" id="IPR005829">
    <property type="entry name" value="Sugar_transporter_CS"/>
</dbReference>
<dbReference type="GO" id="GO:0022857">
    <property type="term" value="F:transmembrane transporter activity"/>
    <property type="evidence" value="ECO:0007669"/>
    <property type="project" value="InterPro"/>
</dbReference>
<feature type="region of interest" description="Disordered" evidence="7">
    <location>
        <begin position="403"/>
        <end position="423"/>
    </location>
</feature>
<proteinExistence type="inferred from homology"/>
<feature type="transmembrane region" description="Helical" evidence="8">
    <location>
        <begin position="52"/>
        <end position="72"/>
    </location>
</feature>
<evidence type="ECO:0000256" key="5">
    <source>
        <dbReference type="ARBA" id="ARBA00022989"/>
    </source>
</evidence>
<dbReference type="AlphaFoldDB" id="A0A4Q7J5G5"/>
<dbReference type="InterPro" id="IPR005828">
    <property type="entry name" value="MFS_sugar_transport-like"/>
</dbReference>
<dbReference type="RefSeq" id="WP_130476558.1">
    <property type="nucleotide sequence ID" value="NZ_SFCC01000008.1"/>
</dbReference>
<dbReference type="Pfam" id="PF07690">
    <property type="entry name" value="MFS_1"/>
    <property type="match status" value="1"/>
</dbReference>
<dbReference type="InterPro" id="IPR050189">
    <property type="entry name" value="MFS_Efflux_Transporters"/>
</dbReference>
<organism evidence="10 11">
    <name type="scientific">Amycolatopsis suaedae</name>
    <dbReference type="NCBI Taxonomy" id="2510978"/>
    <lineage>
        <taxon>Bacteria</taxon>
        <taxon>Bacillati</taxon>
        <taxon>Actinomycetota</taxon>
        <taxon>Actinomycetes</taxon>
        <taxon>Pseudonocardiales</taxon>
        <taxon>Pseudonocardiaceae</taxon>
        <taxon>Amycolatopsis</taxon>
    </lineage>
</organism>
<comment type="subcellular location">
    <subcellularLocation>
        <location evidence="1">Cell membrane</location>
        <topology evidence="1">Multi-pass membrane protein</topology>
    </subcellularLocation>
</comment>
<evidence type="ECO:0000256" key="2">
    <source>
        <dbReference type="ARBA" id="ARBA00007520"/>
    </source>
</evidence>
<dbReference type="Gene3D" id="1.20.1720.10">
    <property type="entry name" value="Multidrug resistance protein D"/>
    <property type="match status" value="1"/>
</dbReference>
<dbReference type="PROSITE" id="PS00216">
    <property type="entry name" value="SUGAR_TRANSPORT_1"/>
    <property type="match status" value="1"/>
</dbReference>
<feature type="transmembrane region" description="Helical" evidence="8">
    <location>
        <begin position="20"/>
        <end position="40"/>
    </location>
</feature>
<comment type="similarity">
    <text evidence="2">Belongs to the major facilitator superfamily. TCR/Tet family.</text>
</comment>
<keyword evidence="6 8" id="KW-0472">Membrane</keyword>
<evidence type="ECO:0000259" key="9">
    <source>
        <dbReference type="PROSITE" id="PS50850"/>
    </source>
</evidence>
<feature type="transmembrane region" description="Helical" evidence="8">
    <location>
        <begin position="373"/>
        <end position="394"/>
    </location>
</feature>
<evidence type="ECO:0000313" key="10">
    <source>
        <dbReference type="EMBL" id="RZQ62820.1"/>
    </source>
</evidence>
<keyword evidence="4 8" id="KW-0812">Transmembrane</keyword>
<feature type="transmembrane region" description="Helical" evidence="8">
    <location>
        <begin position="227"/>
        <end position="249"/>
    </location>
</feature>
<dbReference type="PANTHER" id="PTHR43124">
    <property type="entry name" value="PURINE EFFLUX PUMP PBUE"/>
    <property type="match status" value="1"/>
</dbReference>
<dbReference type="PRINTS" id="PR01035">
    <property type="entry name" value="TCRTETA"/>
</dbReference>
<comment type="caution">
    <text evidence="10">The sequence shown here is derived from an EMBL/GenBank/DDBJ whole genome shotgun (WGS) entry which is preliminary data.</text>
</comment>
<sequence length="423" mass="43704">MSDTSTRERPAKVRYPREIWVLAFGSFLIAIGFGLVAPAIPSFATSFDVGVTAASVVISAFAAMRLVFAPASGRLVTAFGERPIYLWGLVIVAVGTLACALAVEYWQLLVFRALSGIGSTMFTVSVTGLLIRISPPQLRGRVSGLSATAFLLGSIAGPLVGSGLVAISLRAPFVVYGIALLLVVVLVWWQLRNSELAGRAAGEAAPTLTFTAALRHRTYRAALGGNFALGWMVFGVRASLLPLFVTAVLVQSEQFTGVALAVFSVGNVLLLPVAGRLADSMGRKPVAVTGLALLAIGSVAIGQTDNEWLFLAASLVAGMGSGAMNPPQNAAVADVLGAKARGGGVLAGFQMSADVGAVLAPLVAGFIAEQWSYGASFAVTGGIAAVGCLLWVVARETLPAEHADEHTAQDAVTEESCKDTRCG</sequence>